<evidence type="ECO:0000256" key="1">
    <source>
        <dbReference type="SAM" id="SignalP"/>
    </source>
</evidence>
<dbReference type="EMBL" id="LWHJ01000022">
    <property type="protein sequence ID" value="OAQ40788.1"/>
    <property type="molecule type" value="Genomic_DNA"/>
</dbReference>
<keyword evidence="3" id="KW-1185">Reference proteome</keyword>
<feature type="chain" id="PRO_5008100554" evidence="1">
    <location>
        <begin position="21"/>
        <end position="120"/>
    </location>
</feature>
<comment type="caution">
    <text evidence="2">The sequence shown here is derived from an EMBL/GenBank/DDBJ whole genome shotgun (WGS) entry which is preliminary data.</text>
</comment>
<protein>
    <submittedName>
        <fullName evidence="2">Uncharacterized protein</fullName>
    </submittedName>
</protein>
<organism evidence="2 3">
    <name type="scientific">Pedobacter psychrophilus</name>
    <dbReference type="NCBI Taxonomy" id="1826909"/>
    <lineage>
        <taxon>Bacteria</taxon>
        <taxon>Pseudomonadati</taxon>
        <taxon>Bacteroidota</taxon>
        <taxon>Sphingobacteriia</taxon>
        <taxon>Sphingobacteriales</taxon>
        <taxon>Sphingobacteriaceae</taxon>
        <taxon>Pedobacter</taxon>
    </lineage>
</organism>
<dbReference type="OrthoDB" id="1446992at2"/>
<reference evidence="2 3" key="1">
    <citation type="submission" date="2016-04" db="EMBL/GenBank/DDBJ databases">
        <authorList>
            <person name="Evans L.H."/>
            <person name="Alamgir A."/>
            <person name="Owens N."/>
            <person name="Weber N.D."/>
            <person name="Virtaneva K."/>
            <person name="Barbian K."/>
            <person name="Babar A."/>
            <person name="Rosenke K."/>
        </authorList>
    </citation>
    <scope>NUCLEOTIDE SEQUENCE [LARGE SCALE GENOMIC DNA]</scope>
    <source>
        <strain evidence="2 3">CCM 8644</strain>
    </source>
</reference>
<dbReference type="RefSeq" id="WP_068822020.1">
    <property type="nucleotide sequence ID" value="NZ_LWHJ01000022.1"/>
</dbReference>
<gene>
    <name evidence="2" type="ORF">A5893_07580</name>
</gene>
<dbReference type="STRING" id="1826909.A5893_07580"/>
<reference evidence="2 3" key="2">
    <citation type="submission" date="2016-06" db="EMBL/GenBank/DDBJ databases">
        <title>Pedobacter psychrophilus sp. nov., isolated from Antarctic fragmentary rock.</title>
        <authorList>
            <person name="Svec P."/>
        </authorList>
    </citation>
    <scope>NUCLEOTIDE SEQUENCE [LARGE SCALE GENOMIC DNA]</scope>
    <source>
        <strain evidence="2 3">CCM 8644</strain>
    </source>
</reference>
<evidence type="ECO:0000313" key="2">
    <source>
        <dbReference type="EMBL" id="OAQ40788.1"/>
    </source>
</evidence>
<proteinExistence type="predicted"/>
<dbReference type="Proteomes" id="UP000078459">
    <property type="component" value="Unassembled WGS sequence"/>
</dbReference>
<evidence type="ECO:0000313" key="3">
    <source>
        <dbReference type="Proteomes" id="UP000078459"/>
    </source>
</evidence>
<accession>A0A179DIL9</accession>
<keyword evidence="1" id="KW-0732">Signal</keyword>
<sequence>MSFKKTLLSILFFIPFLSFAQVEKPAKTSEILVKEFRIEAKNMDELKNFNWEMIPEMFKTNYKTDSITLSVSYANKDNVSKSSSKVIKFNYKISGKTEDISKLISASKSAVNNFTSAVKD</sequence>
<name>A0A179DIL9_9SPHI</name>
<feature type="signal peptide" evidence="1">
    <location>
        <begin position="1"/>
        <end position="20"/>
    </location>
</feature>
<dbReference type="AlphaFoldDB" id="A0A179DIL9"/>